<feature type="signal peptide" evidence="2">
    <location>
        <begin position="1"/>
        <end position="23"/>
    </location>
</feature>
<evidence type="ECO:0000256" key="1">
    <source>
        <dbReference type="SAM" id="MobiDB-lite"/>
    </source>
</evidence>
<organism evidence="3 4">
    <name type="scientific">Caulochytrium protostelioides</name>
    <dbReference type="NCBI Taxonomy" id="1555241"/>
    <lineage>
        <taxon>Eukaryota</taxon>
        <taxon>Fungi</taxon>
        <taxon>Fungi incertae sedis</taxon>
        <taxon>Chytridiomycota</taxon>
        <taxon>Chytridiomycota incertae sedis</taxon>
        <taxon>Chytridiomycetes</taxon>
        <taxon>Caulochytriales</taxon>
        <taxon>Caulochytriaceae</taxon>
        <taxon>Caulochytrium</taxon>
    </lineage>
</organism>
<dbReference type="Proteomes" id="UP000274922">
    <property type="component" value="Unassembled WGS sequence"/>
</dbReference>
<evidence type="ECO:0000313" key="3">
    <source>
        <dbReference type="EMBL" id="RKO98965.1"/>
    </source>
</evidence>
<sequence length="477" mass="53104">MLRTTWMIIGAAVLALAPSHVLAIARPGPAAWQPVAAVDGTHLVGTGGDLRRRDNISSSSRGPDSTMNTLPVTSTTLMSHSRQTQNAEYEGYGTSWSSTTWAATTTTSCTSSTAAPTGAPEMYGVKRNLIFPMQQADDVIFLPRHATFTVARASQDRTVKACAIRPEGITEKNIYMTEFDLATVEVTSDSGDKTTHQVCIWNQAFLAEDVGAYLAKVPLSLRQPLQYIAIMPHEMRLPEIETTSDSAILSNMLAARSYYWVMACARVYYANKNLSTEAQSQLEKAVQDDATFVLPDFYSLRNQPADVYFAILATFAVYVTASPTNASKLRFPHVGHQVQWMKKTLGLKWGEWDMYPLQTETGFQIISPPCLKSEFYFAYRKPACSTTEWEAEENKAPIKHFGFTYGTTTDKFEVSDNHDPCDWVLGKFKMPDSHSSTNNMPAISVNYVDSHSDDAPFQQFDYFTDTYCDAYRSTSVF</sequence>
<gene>
    <name evidence="3" type="ORF">CXG81DRAFT_20895</name>
</gene>
<feature type="chain" id="PRO_5020423734" evidence="2">
    <location>
        <begin position="24"/>
        <end position="477"/>
    </location>
</feature>
<dbReference type="AlphaFoldDB" id="A0A4P9X1J5"/>
<feature type="compositionally biased region" description="Polar residues" evidence="1">
    <location>
        <begin position="56"/>
        <end position="71"/>
    </location>
</feature>
<protein>
    <submittedName>
        <fullName evidence="3">Uncharacterized protein</fullName>
    </submittedName>
</protein>
<name>A0A4P9X1J5_9FUNG</name>
<dbReference type="EMBL" id="ML014337">
    <property type="protein sequence ID" value="RKO98965.1"/>
    <property type="molecule type" value="Genomic_DNA"/>
</dbReference>
<keyword evidence="4" id="KW-1185">Reference proteome</keyword>
<feature type="region of interest" description="Disordered" evidence="1">
    <location>
        <begin position="46"/>
        <end position="71"/>
    </location>
</feature>
<proteinExistence type="predicted"/>
<evidence type="ECO:0000313" key="4">
    <source>
        <dbReference type="Proteomes" id="UP000274922"/>
    </source>
</evidence>
<reference evidence="4" key="1">
    <citation type="journal article" date="2018" name="Nat. Microbiol.">
        <title>Leveraging single-cell genomics to expand the fungal tree of life.</title>
        <authorList>
            <person name="Ahrendt S.R."/>
            <person name="Quandt C.A."/>
            <person name="Ciobanu D."/>
            <person name="Clum A."/>
            <person name="Salamov A."/>
            <person name="Andreopoulos B."/>
            <person name="Cheng J.F."/>
            <person name="Woyke T."/>
            <person name="Pelin A."/>
            <person name="Henrissat B."/>
            <person name="Reynolds N.K."/>
            <person name="Benny G.L."/>
            <person name="Smith M.E."/>
            <person name="James T.Y."/>
            <person name="Grigoriev I.V."/>
        </authorList>
    </citation>
    <scope>NUCLEOTIDE SEQUENCE [LARGE SCALE GENOMIC DNA]</scope>
    <source>
        <strain evidence="4">ATCC 52028</strain>
    </source>
</reference>
<accession>A0A4P9X1J5</accession>
<evidence type="ECO:0000256" key="2">
    <source>
        <dbReference type="SAM" id="SignalP"/>
    </source>
</evidence>
<keyword evidence="2" id="KW-0732">Signal</keyword>